<evidence type="ECO:0000313" key="1">
    <source>
        <dbReference type="EMBL" id="MDB7934468.1"/>
    </source>
</evidence>
<comment type="caution">
    <text evidence="1">The sequence shown here is derived from an EMBL/GenBank/DDBJ whole genome shotgun (WGS) entry which is preliminary data.</text>
</comment>
<dbReference type="EMBL" id="JAQLWV010000025">
    <property type="protein sequence ID" value="MDB7934468.1"/>
    <property type="molecule type" value="Genomic_DNA"/>
</dbReference>
<evidence type="ECO:0008006" key="3">
    <source>
        <dbReference type="Google" id="ProtNLM"/>
    </source>
</evidence>
<protein>
    <recommendedName>
        <fullName evidence="3">4Fe-4S ferredoxin-type domain-containing protein</fullName>
    </recommendedName>
</protein>
<accession>A0AAW6CHE7</accession>
<reference evidence="1" key="1">
    <citation type="submission" date="2023-01" db="EMBL/GenBank/DDBJ databases">
        <title>Human gut microbiome strain richness.</title>
        <authorList>
            <person name="Chen-Liaw A."/>
        </authorList>
    </citation>
    <scope>NUCLEOTIDE SEQUENCE</scope>
    <source>
        <strain evidence="1">1001287st1_F4_1001285I_161205</strain>
    </source>
</reference>
<dbReference type="AlphaFoldDB" id="A0AAW6CHE7"/>
<dbReference type="RefSeq" id="WP_195384093.1">
    <property type="nucleotide sequence ID" value="NZ_JADMVZ010000013.1"/>
</dbReference>
<sequence length="70" mass="7838">MGKTNFDQITASPEALAAFLASLPCLDAPWDDDFHRIFCDNCPMENCPKVCPHEGKRNSPAWWLGLEVSE</sequence>
<dbReference type="Proteomes" id="UP001211173">
    <property type="component" value="Unassembled WGS sequence"/>
</dbReference>
<evidence type="ECO:0000313" key="2">
    <source>
        <dbReference type="Proteomes" id="UP001211173"/>
    </source>
</evidence>
<proteinExistence type="predicted"/>
<gene>
    <name evidence="1" type="ORF">PNE06_15395</name>
</gene>
<name>A0AAW6CHE7_FLAPL</name>
<organism evidence="1 2">
    <name type="scientific">Flavonifractor plautii</name>
    <name type="common">Fusobacterium plautii</name>
    <dbReference type="NCBI Taxonomy" id="292800"/>
    <lineage>
        <taxon>Bacteria</taxon>
        <taxon>Bacillati</taxon>
        <taxon>Bacillota</taxon>
        <taxon>Clostridia</taxon>
        <taxon>Eubacteriales</taxon>
        <taxon>Oscillospiraceae</taxon>
        <taxon>Flavonifractor</taxon>
    </lineage>
</organism>